<dbReference type="AlphaFoldDB" id="A0A0D2P584"/>
<proteinExistence type="predicted"/>
<name>A0A0D2P584_HYPSF</name>
<protein>
    <submittedName>
        <fullName evidence="1">Uncharacterized protein</fullName>
    </submittedName>
</protein>
<dbReference type="Proteomes" id="UP000054270">
    <property type="component" value="Unassembled WGS sequence"/>
</dbReference>
<reference evidence="2" key="1">
    <citation type="submission" date="2014-04" db="EMBL/GenBank/DDBJ databases">
        <title>Evolutionary Origins and Diversification of the Mycorrhizal Mutualists.</title>
        <authorList>
            <consortium name="DOE Joint Genome Institute"/>
            <consortium name="Mycorrhizal Genomics Consortium"/>
            <person name="Kohler A."/>
            <person name="Kuo A."/>
            <person name="Nagy L.G."/>
            <person name="Floudas D."/>
            <person name="Copeland A."/>
            <person name="Barry K.W."/>
            <person name="Cichocki N."/>
            <person name="Veneault-Fourrey C."/>
            <person name="LaButti K."/>
            <person name="Lindquist E.A."/>
            <person name="Lipzen A."/>
            <person name="Lundell T."/>
            <person name="Morin E."/>
            <person name="Murat C."/>
            <person name="Riley R."/>
            <person name="Ohm R."/>
            <person name="Sun H."/>
            <person name="Tunlid A."/>
            <person name="Henrissat B."/>
            <person name="Grigoriev I.V."/>
            <person name="Hibbett D.S."/>
            <person name="Martin F."/>
        </authorList>
    </citation>
    <scope>NUCLEOTIDE SEQUENCE [LARGE SCALE GENOMIC DNA]</scope>
    <source>
        <strain evidence="2">FD-334 SS-4</strain>
    </source>
</reference>
<keyword evidence="2" id="KW-1185">Reference proteome</keyword>
<evidence type="ECO:0000313" key="2">
    <source>
        <dbReference type="Proteomes" id="UP000054270"/>
    </source>
</evidence>
<gene>
    <name evidence="1" type="ORF">HYPSUDRAFT_36931</name>
</gene>
<accession>A0A0D2P584</accession>
<dbReference type="EMBL" id="KN817529">
    <property type="protein sequence ID" value="KJA26069.1"/>
    <property type="molecule type" value="Genomic_DNA"/>
</dbReference>
<sequence length="115" mass="13300">MPWPMSLAISLLESSDTYAAQTLQPCYSLPQLELLDNMSSSLLDYDPASINYMTSYIEHNARYSHPRLSKTSWNPRKNVMGLLSWGWRAILVEKSSIFLLTERHENVNGRPYLYN</sequence>
<organism evidence="1 2">
    <name type="scientific">Hypholoma sublateritium (strain FD-334 SS-4)</name>
    <dbReference type="NCBI Taxonomy" id="945553"/>
    <lineage>
        <taxon>Eukaryota</taxon>
        <taxon>Fungi</taxon>
        <taxon>Dikarya</taxon>
        <taxon>Basidiomycota</taxon>
        <taxon>Agaricomycotina</taxon>
        <taxon>Agaricomycetes</taxon>
        <taxon>Agaricomycetidae</taxon>
        <taxon>Agaricales</taxon>
        <taxon>Agaricineae</taxon>
        <taxon>Strophariaceae</taxon>
        <taxon>Hypholoma</taxon>
    </lineage>
</organism>
<evidence type="ECO:0000313" key="1">
    <source>
        <dbReference type="EMBL" id="KJA26069.1"/>
    </source>
</evidence>